<sequence>MNHEVNDIKPSSLSHIVGQRSVVEQVRVALDACFQDNRRMDHCLMVGPPGLGKSVTASIVAQEMATDFHEVLGQSIAAPADLNALLLLAKEKSVIHIDEAHELKKEYQTCLYLALDQKKLLLPGGKNVQSLPLNDFTLLLSTTDEYCLLQPLRDRMRLVLRFEFYSVDELTTVLKHRTKCLRWEIDEAVLPLIAQRARGTPRLALRLLQACYRVCRSLGEAAITQEHLSRACQLENVDGLGLGPIEQKYIAILADGPKRLNVISSLLGLPSRTISQVTEPFLIRAGLVIKDDQGRRQLTTLGHQHASSLKSGF</sequence>
<evidence type="ECO:0000313" key="11">
    <source>
        <dbReference type="Proteomes" id="UP000315349"/>
    </source>
</evidence>
<dbReference type="CDD" id="cd00009">
    <property type="entry name" value="AAA"/>
    <property type="match status" value="1"/>
</dbReference>
<accession>A0A518GP58</accession>
<feature type="domain" description="AAA+ ATPase" evidence="9">
    <location>
        <begin position="39"/>
        <end position="168"/>
    </location>
</feature>
<name>A0A518GP58_9PLAN</name>
<keyword evidence="3" id="KW-0227">DNA damage</keyword>
<evidence type="ECO:0000256" key="2">
    <source>
        <dbReference type="ARBA" id="ARBA00022741"/>
    </source>
</evidence>
<dbReference type="Pfam" id="PF05491">
    <property type="entry name" value="WHD_RuvB"/>
    <property type="match status" value="1"/>
</dbReference>
<dbReference type="InterPro" id="IPR041445">
    <property type="entry name" value="AAA_lid_4"/>
</dbReference>
<dbReference type="SUPFAM" id="SSF52540">
    <property type="entry name" value="P-loop containing nucleoside triphosphate hydrolases"/>
    <property type="match status" value="1"/>
</dbReference>
<dbReference type="EMBL" id="CP036299">
    <property type="protein sequence ID" value="QDV30319.1"/>
    <property type="molecule type" value="Genomic_DNA"/>
</dbReference>
<dbReference type="InterPro" id="IPR003593">
    <property type="entry name" value="AAA+_ATPase"/>
</dbReference>
<dbReference type="GO" id="GO:0003677">
    <property type="term" value="F:DNA binding"/>
    <property type="evidence" value="ECO:0007669"/>
    <property type="project" value="UniProtKB-KW"/>
</dbReference>
<keyword evidence="4 10" id="KW-0378">Hydrolase</keyword>
<keyword evidence="6" id="KW-0238">DNA-binding</keyword>
<dbReference type="InterPro" id="IPR036390">
    <property type="entry name" value="WH_DNA-bd_sf"/>
</dbReference>
<dbReference type="GO" id="GO:0006310">
    <property type="term" value="P:DNA recombination"/>
    <property type="evidence" value="ECO:0007669"/>
    <property type="project" value="UniProtKB-KW"/>
</dbReference>
<dbReference type="InterPro" id="IPR004605">
    <property type="entry name" value="DNA_helicase_Holl-junc_RuvB"/>
</dbReference>
<dbReference type="InterPro" id="IPR008824">
    <property type="entry name" value="RuvB-like_N"/>
</dbReference>
<dbReference type="GO" id="GO:0016787">
    <property type="term" value="F:hydrolase activity"/>
    <property type="evidence" value="ECO:0007669"/>
    <property type="project" value="UniProtKB-KW"/>
</dbReference>
<evidence type="ECO:0000256" key="6">
    <source>
        <dbReference type="ARBA" id="ARBA00023125"/>
    </source>
</evidence>
<dbReference type="InterPro" id="IPR036388">
    <property type="entry name" value="WH-like_DNA-bd_sf"/>
</dbReference>
<dbReference type="GO" id="GO:0005524">
    <property type="term" value="F:ATP binding"/>
    <property type="evidence" value="ECO:0007669"/>
    <property type="project" value="UniProtKB-KW"/>
</dbReference>
<dbReference type="Gene3D" id="1.10.8.60">
    <property type="match status" value="1"/>
</dbReference>
<dbReference type="OrthoDB" id="240711at2"/>
<protein>
    <submittedName>
        <fullName evidence="10">Holliday junction ATP-dependent DNA helicase RuvB</fullName>
        <ecNumber evidence="10">3.6.4.12</ecNumber>
    </submittedName>
</protein>
<gene>
    <name evidence="10" type="primary">ruvB_2</name>
    <name evidence="10" type="ORF">Spb1_22480</name>
</gene>
<evidence type="ECO:0000256" key="7">
    <source>
        <dbReference type="ARBA" id="ARBA00023172"/>
    </source>
</evidence>
<dbReference type="InterPro" id="IPR008823">
    <property type="entry name" value="RuvB_wg_C"/>
</dbReference>
<evidence type="ECO:0000256" key="1">
    <source>
        <dbReference type="ARBA" id="ARBA00022490"/>
    </source>
</evidence>
<evidence type="ECO:0000256" key="3">
    <source>
        <dbReference type="ARBA" id="ARBA00022763"/>
    </source>
</evidence>
<keyword evidence="8" id="KW-0234">DNA repair</keyword>
<evidence type="ECO:0000256" key="8">
    <source>
        <dbReference type="ARBA" id="ARBA00023204"/>
    </source>
</evidence>
<keyword evidence="10" id="KW-0347">Helicase</keyword>
<dbReference type="Pfam" id="PF17864">
    <property type="entry name" value="AAA_lid_4"/>
    <property type="match status" value="1"/>
</dbReference>
<dbReference type="Pfam" id="PF05496">
    <property type="entry name" value="RuvB_N"/>
    <property type="match status" value="1"/>
</dbReference>
<dbReference type="Gene3D" id="1.10.10.10">
    <property type="entry name" value="Winged helix-like DNA-binding domain superfamily/Winged helix DNA-binding domain"/>
    <property type="match status" value="1"/>
</dbReference>
<dbReference type="InterPro" id="IPR027417">
    <property type="entry name" value="P-loop_NTPase"/>
</dbReference>
<evidence type="ECO:0000313" key="10">
    <source>
        <dbReference type="EMBL" id="QDV30319.1"/>
    </source>
</evidence>
<proteinExistence type="predicted"/>
<dbReference type="GO" id="GO:0009378">
    <property type="term" value="F:four-way junction helicase activity"/>
    <property type="evidence" value="ECO:0007669"/>
    <property type="project" value="InterPro"/>
</dbReference>
<keyword evidence="11" id="KW-1185">Reference proteome</keyword>
<dbReference type="Gene3D" id="3.40.50.300">
    <property type="entry name" value="P-loop containing nucleotide triphosphate hydrolases"/>
    <property type="match status" value="1"/>
</dbReference>
<evidence type="ECO:0000256" key="4">
    <source>
        <dbReference type="ARBA" id="ARBA00022801"/>
    </source>
</evidence>
<evidence type="ECO:0000259" key="9">
    <source>
        <dbReference type="SMART" id="SM00382"/>
    </source>
</evidence>
<dbReference type="PANTHER" id="PTHR42848">
    <property type="match status" value="1"/>
</dbReference>
<keyword evidence="7" id="KW-0233">DNA recombination</keyword>
<dbReference type="SMART" id="SM00382">
    <property type="entry name" value="AAA"/>
    <property type="match status" value="1"/>
</dbReference>
<keyword evidence="1" id="KW-0963">Cytoplasm</keyword>
<dbReference type="Proteomes" id="UP000315349">
    <property type="component" value="Chromosome"/>
</dbReference>
<dbReference type="SUPFAM" id="SSF46785">
    <property type="entry name" value="Winged helix' DNA-binding domain"/>
    <property type="match status" value="1"/>
</dbReference>
<dbReference type="PANTHER" id="PTHR42848:SF1">
    <property type="entry name" value="HOLLIDAY JUNCTION BRANCH MIGRATION COMPLEX SUBUNIT RUVB"/>
    <property type="match status" value="1"/>
</dbReference>
<dbReference type="GO" id="GO:0006281">
    <property type="term" value="P:DNA repair"/>
    <property type="evidence" value="ECO:0007669"/>
    <property type="project" value="UniProtKB-KW"/>
</dbReference>
<keyword evidence="5" id="KW-0067">ATP-binding</keyword>
<dbReference type="AlphaFoldDB" id="A0A518GP58"/>
<evidence type="ECO:0000256" key="5">
    <source>
        <dbReference type="ARBA" id="ARBA00022840"/>
    </source>
</evidence>
<organism evidence="10 11">
    <name type="scientific">Planctopirus ephydatiae</name>
    <dbReference type="NCBI Taxonomy" id="2528019"/>
    <lineage>
        <taxon>Bacteria</taxon>
        <taxon>Pseudomonadati</taxon>
        <taxon>Planctomycetota</taxon>
        <taxon>Planctomycetia</taxon>
        <taxon>Planctomycetales</taxon>
        <taxon>Planctomycetaceae</taxon>
        <taxon>Planctopirus</taxon>
    </lineage>
</organism>
<reference evidence="10 11" key="1">
    <citation type="submission" date="2019-02" db="EMBL/GenBank/DDBJ databases">
        <title>Deep-cultivation of Planctomycetes and their phenomic and genomic characterization uncovers novel biology.</title>
        <authorList>
            <person name="Wiegand S."/>
            <person name="Jogler M."/>
            <person name="Boedeker C."/>
            <person name="Pinto D."/>
            <person name="Vollmers J."/>
            <person name="Rivas-Marin E."/>
            <person name="Kohn T."/>
            <person name="Peeters S.H."/>
            <person name="Heuer A."/>
            <person name="Rast P."/>
            <person name="Oberbeckmann S."/>
            <person name="Bunk B."/>
            <person name="Jeske O."/>
            <person name="Meyerdierks A."/>
            <person name="Storesund J.E."/>
            <person name="Kallscheuer N."/>
            <person name="Luecker S."/>
            <person name="Lage O.M."/>
            <person name="Pohl T."/>
            <person name="Merkel B.J."/>
            <person name="Hornburger P."/>
            <person name="Mueller R.-W."/>
            <person name="Bruemmer F."/>
            <person name="Labrenz M."/>
            <person name="Spormann A.M."/>
            <person name="Op den Camp H."/>
            <person name="Overmann J."/>
            <person name="Amann R."/>
            <person name="Jetten M.S.M."/>
            <person name="Mascher T."/>
            <person name="Medema M.H."/>
            <person name="Devos D.P."/>
            <person name="Kaster A.-K."/>
            <person name="Ovreas L."/>
            <person name="Rohde M."/>
            <person name="Galperin M.Y."/>
            <person name="Jogler C."/>
        </authorList>
    </citation>
    <scope>NUCLEOTIDE SEQUENCE [LARGE SCALE GENOMIC DNA]</scope>
    <source>
        <strain evidence="10 11">Spb1</strain>
    </source>
</reference>
<keyword evidence="2" id="KW-0547">Nucleotide-binding</keyword>
<dbReference type="KEGG" id="peh:Spb1_22480"/>
<dbReference type="EC" id="3.6.4.12" evidence="10"/>